<feature type="compositionally biased region" description="Basic and acidic residues" evidence="1">
    <location>
        <begin position="100"/>
        <end position="156"/>
    </location>
</feature>
<name>A0A3R7R038_PENVA</name>
<sequence>MRGRVVLVFFVGLCLLSLSLGEPEGGRKPATRKRKLTAGQTPCAGEGGQCRRKCKQRNIIDATCRDGRVCCECCGKTVFPSRLERHFRKAVQTQAPQEGPSKEGTRETEVSDEGNPRDPKVSDEGNPRDPKVSDKGNPRDPKVSDKGNPRAPKVSDKGNPPKVSDKGNPRAPKVSDKGNPRDPKVSDKGNPRDPKVSDKGTREPRSVRQREPERPEGVDKTREPEGVRQKPRDRRCPTKEPRDPKVSDKGKPRAPKVREPERPKVSEGVRQREPERPEGVRRREPETRRCRQREPRDPKVSDKREPERTRSVRQRNPRARRCPEPESPERGKRDPKVSDKGTRETRRRPTKGTRETRRCPTKGTRETRRQREPPEGVRRREPESPEGVRQRGGREDLLHEVVDPLQDEQGAVPRGRVEVQAHRLSHSPPEDLHREALQLLRAGSFCSAEGGYCSEICGAGDRVLEGQCGSPACKCCAPPCKTQSSCFQKGGFCVTSEAFCAGTLTPECEGAGCMCCVPGPCESREMGRRRSSVIHLFFPFPLIALARRETDIARKEAARAQKSRSNGAATGTAAAAVLNQ</sequence>
<dbReference type="AlphaFoldDB" id="A0A3R7R038"/>
<reference evidence="3 4" key="2">
    <citation type="submission" date="2019-01" db="EMBL/GenBank/DDBJ databases">
        <title>The decoding of complex shrimp genome reveals the adaptation for benthos swimmer, frequently molting mechanism and breeding impact on genome.</title>
        <authorList>
            <person name="Sun Y."/>
            <person name="Gao Y."/>
            <person name="Yu Y."/>
        </authorList>
    </citation>
    <scope>NUCLEOTIDE SEQUENCE [LARGE SCALE GENOMIC DNA]</scope>
    <source>
        <tissue evidence="3">Muscle</tissue>
    </source>
</reference>
<dbReference type="STRING" id="6689.A0A3R7R038"/>
<reference evidence="3 4" key="1">
    <citation type="submission" date="2018-04" db="EMBL/GenBank/DDBJ databases">
        <authorList>
            <person name="Zhang X."/>
            <person name="Yuan J."/>
            <person name="Li F."/>
            <person name="Xiang J."/>
        </authorList>
    </citation>
    <scope>NUCLEOTIDE SEQUENCE [LARGE SCALE GENOMIC DNA]</scope>
    <source>
        <tissue evidence="3">Muscle</tissue>
    </source>
</reference>
<evidence type="ECO:0000256" key="2">
    <source>
        <dbReference type="SAM" id="SignalP"/>
    </source>
</evidence>
<keyword evidence="4" id="KW-1185">Reference proteome</keyword>
<dbReference type="OrthoDB" id="6432943at2759"/>
<organism evidence="3 4">
    <name type="scientific">Penaeus vannamei</name>
    <name type="common">Whiteleg shrimp</name>
    <name type="synonym">Litopenaeus vannamei</name>
    <dbReference type="NCBI Taxonomy" id="6689"/>
    <lineage>
        <taxon>Eukaryota</taxon>
        <taxon>Metazoa</taxon>
        <taxon>Ecdysozoa</taxon>
        <taxon>Arthropoda</taxon>
        <taxon>Crustacea</taxon>
        <taxon>Multicrustacea</taxon>
        <taxon>Malacostraca</taxon>
        <taxon>Eumalacostraca</taxon>
        <taxon>Eucarida</taxon>
        <taxon>Decapoda</taxon>
        <taxon>Dendrobranchiata</taxon>
        <taxon>Penaeoidea</taxon>
        <taxon>Penaeidae</taxon>
        <taxon>Penaeus</taxon>
    </lineage>
</organism>
<feature type="compositionally biased region" description="Basic and acidic residues" evidence="1">
    <location>
        <begin position="352"/>
        <end position="396"/>
    </location>
</feature>
<feature type="compositionally biased region" description="Basic and acidic residues" evidence="1">
    <location>
        <begin position="321"/>
        <end position="344"/>
    </location>
</feature>
<feature type="compositionally biased region" description="Basic residues" evidence="1">
    <location>
        <begin position="311"/>
        <end position="320"/>
    </location>
</feature>
<evidence type="ECO:0000313" key="3">
    <source>
        <dbReference type="EMBL" id="ROT85523.1"/>
    </source>
</evidence>
<keyword evidence="2" id="KW-0732">Signal</keyword>
<feature type="signal peptide" evidence="2">
    <location>
        <begin position="1"/>
        <end position="21"/>
    </location>
</feature>
<protein>
    <submittedName>
        <fullName evidence="3">Cell surface protein</fullName>
    </submittedName>
</protein>
<dbReference type="Proteomes" id="UP000283509">
    <property type="component" value="Unassembled WGS sequence"/>
</dbReference>
<dbReference type="EMBL" id="QCYY01000259">
    <property type="protein sequence ID" value="ROT85523.1"/>
    <property type="molecule type" value="Genomic_DNA"/>
</dbReference>
<feature type="chain" id="PRO_5018760843" evidence="2">
    <location>
        <begin position="22"/>
        <end position="580"/>
    </location>
</feature>
<feature type="region of interest" description="Disordered" evidence="1">
    <location>
        <begin position="90"/>
        <end position="396"/>
    </location>
</feature>
<comment type="caution">
    <text evidence="3">The sequence shown here is derived from an EMBL/GenBank/DDBJ whole genome shotgun (WGS) entry which is preliminary data.</text>
</comment>
<evidence type="ECO:0000313" key="4">
    <source>
        <dbReference type="Proteomes" id="UP000283509"/>
    </source>
</evidence>
<evidence type="ECO:0000256" key="1">
    <source>
        <dbReference type="SAM" id="MobiDB-lite"/>
    </source>
</evidence>
<gene>
    <name evidence="3" type="ORF">C7M84_012539</name>
</gene>
<feature type="region of interest" description="Disordered" evidence="1">
    <location>
        <begin position="23"/>
        <end position="48"/>
    </location>
</feature>
<feature type="compositionally biased region" description="Basic and acidic residues" evidence="1">
    <location>
        <begin position="163"/>
        <end position="310"/>
    </location>
</feature>
<accession>A0A3R7R038</accession>
<proteinExistence type="predicted"/>